<feature type="compositionally biased region" description="Low complexity" evidence="1">
    <location>
        <begin position="334"/>
        <end position="348"/>
    </location>
</feature>
<feature type="compositionally biased region" description="Acidic residues" evidence="1">
    <location>
        <begin position="439"/>
        <end position="448"/>
    </location>
</feature>
<dbReference type="EMBL" id="CAUYUJ010010469">
    <property type="protein sequence ID" value="CAK0829478.1"/>
    <property type="molecule type" value="Genomic_DNA"/>
</dbReference>
<name>A0ABN9SBW0_9DINO</name>
<feature type="compositionally biased region" description="Low complexity" evidence="1">
    <location>
        <begin position="362"/>
        <end position="380"/>
    </location>
</feature>
<protein>
    <recommendedName>
        <fullName evidence="4">RING-type domain-containing protein</fullName>
    </recommendedName>
</protein>
<feature type="region of interest" description="Disordered" evidence="1">
    <location>
        <begin position="250"/>
        <end position="448"/>
    </location>
</feature>
<dbReference type="Gene3D" id="3.30.40.10">
    <property type="entry name" value="Zinc/RING finger domain, C3HC4 (zinc finger)"/>
    <property type="match status" value="1"/>
</dbReference>
<proteinExistence type="predicted"/>
<keyword evidence="3" id="KW-1185">Reference proteome</keyword>
<dbReference type="SUPFAM" id="SSF57850">
    <property type="entry name" value="RING/U-box"/>
    <property type="match status" value="1"/>
</dbReference>
<evidence type="ECO:0000256" key="1">
    <source>
        <dbReference type="SAM" id="MobiDB-lite"/>
    </source>
</evidence>
<sequence length="448" mass="48242">MPNHKPTSLIRQAQEYDNMLLLSPCDCTVLHPAQLLGPQTFDVGFLELQARPAAGAFLSGWALCVACSDSARELGSMAEALRRAVESAGERCVICLDRPPDRVIVYCGHLLCAACAEDAGAEYRRRLAARFRQGYLSGRQAIHAKFDVGARDSNDGVAAGADDDSIDVEFSLAQMAYIIDQATAAVQAKYPQPNLAPPMADWERYRESRKYKVQADTNVNPKHVGESLRTLTLEDRIELRRQNRELQKRRISENLGSVDDLPDSEWPPASSPPAEEASEKPARPEKRATEQIVEDLLEAAGPSADTAGANGGPKLPRWKRRKVDKGDDQLEMIAVEGAAPAASQAAEARNGHGCAASRQNGSASKPPAAESSSSAARGSAVEVELGSEDKQAGPQVEDLDAVAVVELLDDDKARRTSGGLDRRRPRRKVASASAAGSDVLEEVTEVLD</sequence>
<dbReference type="Pfam" id="PF13920">
    <property type="entry name" value="zf-C3HC4_3"/>
    <property type="match status" value="1"/>
</dbReference>
<evidence type="ECO:0000313" key="3">
    <source>
        <dbReference type="Proteomes" id="UP001189429"/>
    </source>
</evidence>
<feature type="compositionally biased region" description="Low complexity" evidence="1">
    <location>
        <begin position="264"/>
        <end position="275"/>
    </location>
</feature>
<reference evidence="2" key="1">
    <citation type="submission" date="2023-10" db="EMBL/GenBank/DDBJ databases">
        <authorList>
            <person name="Chen Y."/>
            <person name="Shah S."/>
            <person name="Dougan E. K."/>
            <person name="Thang M."/>
            <person name="Chan C."/>
        </authorList>
    </citation>
    <scope>NUCLEOTIDE SEQUENCE [LARGE SCALE GENOMIC DNA]</scope>
</reference>
<dbReference type="InterPro" id="IPR013083">
    <property type="entry name" value="Znf_RING/FYVE/PHD"/>
</dbReference>
<dbReference type="Proteomes" id="UP001189429">
    <property type="component" value="Unassembled WGS sequence"/>
</dbReference>
<organism evidence="2 3">
    <name type="scientific">Prorocentrum cordatum</name>
    <dbReference type="NCBI Taxonomy" id="2364126"/>
    <lineage>
        <taxon>Eukaryota</taxon>
        <taxon>Sar</taxon>
        <taxon>Alveolata</taxon>
        <taxon>Dinophyceae</taxon>
        <taxon>Prorocentrales</taxon>
        <taxon>Prorocentraceae</taxon>
        <taxon>Prorocentrum</taxon>
    </lineage>
</organism>
<accession>A0ABN9SBW0</accession>
<evidence type="ECO:0008006" key="4">
    <source>
        <dbReference type="Google" id="ProtNLM"/>
    </source>
</evidence>
<dbReference type="CDD" id="cd16449">
    <property type="entry name" value="RING-HC"/>
    <property type="match status" value="1"/>
</dbReference>
<feature type="compositionally biased region" description="Basic and acidic residues" evidence="1">
    <location>
        <begin position="277"/>
        <end position="289"/>
    </location>
</feature>
<gene>
    <name evidence="2" type="ORF">PCOR1329_LOCUS28402</name>
</gene>
<evidence type="ECO:0000313" key="2">
    <source>
        <dbReference type="EMBL" id="CAK0829478.1"/>
    </source>
</evidence>
<comment type="caution">
    <text evidence="2">The sequence shown here is derived from an EMBL/GenBank/DDBJ whole genome shotgun (WGS) entry which is preliminary data.</text>
</comment>